<evidence type="ECO:0000256" key="1">
    <source>
        <dbReference type="SAM" id="MobiDB-lite"/>
    </source>
</evidence>
<protein>
    <submittedName>
        <fullName evidence="2">Uncharacterized protein</fullName>
    </submittedName>
</protein>
<gene>
    <name evidence="2" type="primary">ORF7931</name>
</gene>
<feature type="region of interest" description="Disordered" evidence="1">
    <location>
        <begin position="1"/>
        <end position="68"/>
    </location>
</feature>
<feature type="compositionally biased region" description="Basic residues" evidence="1">
    <location>
        <begin position="37"/>
        <end position="46"/>
    </location>
</feature>
<accession>A0A0B6Y122</accession>
<name>A0A0B6Y122_9EUPU</name>
<sequence>QIQSGLSPCNAEENDDSGNSGKNSGGKAANKKCSPQPKKKVRKTKKKDVIPSVSEHGGDDEDDSTACPTDNDILEGMIVFRGLVEAVYLMHTVILNELDVKENQEIKEGLSKKLTVVVRELMTVSKDPKLDEALVTLASHLPLKTIPHVAQNLFKRLKSSSGFD</sequence>
<proteinExistence type="predicted"/>
<feature type="non-terminal residue" evidence="2">
    <location>
        <position position="164"/>
    </location>
</feature>
<organism evidence="2">
    <name type="scientific">Arion vulgaris</name>
    <dbReference type="NCBI Taxonomy" id="1028688"/>
    <lineage>
        <taxon>Eukaryota</taxon>
        <taxon>Metazoa</taxon>
        <taxon>Spiralia</taxon>
        <taxon>Lophotrochozoa</taxon>
        <taxon>Mollusca</taxon>
        <taxon>Gastropoda</taxon>
        <taxon>Heterobranchia</taxon>
        <taxon>Euthyneura</taxon>
        <taxon>Panpulmonata</taxon>
        <taxon>Eupulmonata</taxon>
        <taxon>Stylommatophora</taxon>
        <taxon>Helicina</taxon>
        <taxon>Arionoidea</taxon>
        <taxon>Arionidae</taxon>
        <taxon>Arion</taxon>
    </lineage>
</organism>
<feature type="compositionally biased region" description="Low complexity" evidence="1">
    <location>
        <begin position="17"/>
        <end position="32"/>
    </location>
</feature>
<reference evidence="2" key="1">
    <citation type="submission" date="2014-12" db="EMBL/GenBank/DDBJ databases">
        <title>Insight into the proteome of Arion vulgaris.</title>
        <authorList>
            <person name="Aradska J."/>
            <person name="Bulat T."/>
            <person name="Smidak R."/>
            <person name="Sarate P."/>
            <person name="Gangsoo J."/>
            <person name="Sialana F."/>
            <person name="Bilban M."/>
            <person name="Lubec G."/>
        </authorList>
    </citation>
    <scope>NUCLEOTIDE SEQUENCE</scope>
    <source>
        <tissue evidence="2">Skin</tissue>
    </source>
</reference>
<dbReference type="AlphaFoldDB" id="A0A0B6Y122"/>
<dbReference type="EMBL" id="HACG01002631">
    <property type="protein sequence ID" value="CEK49496.1"/>
    <property type="molecule type" value="Transcribed_RNA"/>
</dbReference>
<evidence type="ECO:0000313" key="2">
    <source>
        <dbReference type="EMBL" id="CEK49496.1"/>
    </source>
</evidence>
<feature type="non-terminal residue" evidence="2">
    <location>
        <position position="1"/>
    </location>
</feature>